<evidence type="ECO:0000256" key="4">
    <source>
        <dbReference type="ARBA" id="ARBA00023163"/>
    </source>
</evidence>
<dbReference type="Gene3D" id="1.10.1740.10">
    <property type="match status" value="1"/>
</dbReference>
<dbReference type="GO" id="GO:0016987">
    <property type="term" value="F:sigma factor activity"/>
    <property type="evidence" value="ECO:0007669"/>
    <property type="project" value="UniProtKB-KW"/>
</dbReference>
<dbReference type="PANTHER" id="PTHR43133">
    <property type="entry name" value="RNA POLYMERASE ECF-TYPE SIGMA FACTO"/>
    <property type="match status" value="1"/>
</dbReference>
<dbReference type="InterPro" id="IPR007627">
    <property type="entry name" value="RNA_pol_sigma70_r2"/>
</dbReference>
<name>A0A1M6KET2_REIAG</name>
<feature type="domain" description="RNA polymerase sigma-70 region 2" evidence="5">
    <location>
        <begin position="27"/>
        <end position="91"/>
    </location>
</feature>
<dbReference type="InterPro" id="IPR013324">
    <property type="entry name" value="RNA_pol_sigma_r3/r4-like"/>
</dbReference>
<dbReference type="Pfam" id="PF04542">
    <property type="entry name" value="Sigma70_r2"/>
    <property type="match status" value="1"/>
</dbReference>
<dbReference type="InterPro" id="IPR039425">
    <property type="entry name" value="RNA_pol_sigma-70-like"/>
</dbReference>
<protein>
    <submittedName>
        <fullName evidence="7">RNA polymerase sigma factor, sigma-70 family</fullName>
    </submittedName>
</protein>
<dbReference type="GO" id="GO:0003677">
    <property type="term" value="F:DNA binding"/>
    <property type="evidence" value="ECO:0007669"/>
    <property type="project" value="InterPro"/>
</dbReference>
<evidence type="ECO:0000259" key="5">
    <source>
        <dbReference type="Pfam" id="PF04542"/>
    </source>
</evidence>
<dbReference type="EMBL" id="FRAA01000001">
    <property type="protein sequence ID" value="SHJ57454.1"/>
    <property type="molecule type" value="Genomic_DNA"/>
</dbReference>
<dbReference type="AlphaFoldDB" id="A0A1M6KET2"/>
<evidence type="ECO:0000259" key="6">
    <source>
        <dbReference type="Pfam" id="PF08281"/>
    </source>
</evidence>
<keyword evidence="2" id="KW-0805">Transcription regulation</keyword>
<dbReference type="STRING" id="156994.SAMN04488028_101550"/>
<gene>
    <name evidence="7" type="ORF">SAMN04488028_101550</name>
</gene>
<sequence length="198" mass="23105">MIEKKLSNDSEMWEAFKKGDESAYELMFRENYPILINYGLKFNNEEDEVKDCVQQLFAKLWESRERLGANNNIRGYLLASVRRMILRESKRKPLMVEISGLNHKFLLDVSVENQYLKGVIKQEDAARVVQLLNLLPHRQKEALYLRFYGDQSFAEIATVMGITTRAVYKLVYKATARLAVELKQQQETEKYKLSLVAS</sequence>
<comment type="similarity">
    <text evidence="1">Belongs to the sigma-70 factor family. ECF subfamily.</text>
</comment>
<dbReference type="Pfam" id="PF08281">
    <property type="entry name" value="Sigma70_r4_2"/>
    <property type="match status" value="1"/>
</dbReference>
<organism evidence="7 8">
    <name type="scientific">Reichenbachiella agariperforans</name>
    <dbReference type="NCBI Taxonomy" id="156994"/>
    <lineage>
        <taxon>Bacteria</taxon>
        <taxon>Pseudomonadati</taxon>
        <taxon>Bacteroidota</taxon>
        <taxon>Cytophagia</taxon>
        <taxon>Cytophagales</taxon>
        <taxon>Reichenbachiellaceae</taxon>
        <taxon>Reichenbachiella</taxon>
    </lineage>
</organism>
<accession>A0A1M6KET2</accession>
<dbReference type="SUPFAM" id="SSF88946">
    <property type="entry name" value="Sigma2 domain of RNA polymerase sigma factors"/>
    <property type="match status" value="1"/>
</dbReference>
<reference evidence="8" key="1">
    <citation type="submission" date="2016-11" db="EMBL/GenBank/DDBJ databases">
        <authorList>
            <person name="Varghese N."/>
            <person name="Submissions S."/>
        </authorList>
    </citation>
    <scope>NUCLEOTIDE SEQUENCE [LARGE SCALE GENOMIC DNA]</scope>
    <source>
        <strain evidence="8">DSM 26134</strain>
    </source>
</reference>
<dbReference type="InterPro" id="IPR013249">
    <property type="entry name" value="RNA_pol_sigma70_r4_t2"/>
</dbReference>
<evidence type="ECO:0000313" key="8">
    <source>
        <dbReference type="Proteomes" id="UP000184474"/>
    </source>
</evidence>
<feature type="domain" description="RNA polymerase sigma factor 70 region 4 type 2" evidence="6">
    <location>
        <begin position="127"/>
        <end position="178"/>
    </location>
</feature>
<dbReference type="SUPFAM" id="SSF88659">
    <property type="entry name" value="Sigma3 and sigma4 domains of RNA polymerase sigma factors"/>
    <property type="match status" value="1"/>
</dbReference>
<keyword evidence="8" id="KW-1185">Reference proteome</keyword>
<dbReference type="InterPro" id="IPR036388">
    <property type="entry name" value="WH-like_DNA-bd_sf"/>
</dbReference>
<evidence type="ECO:0000313" key="7">
    <source>
        <dbReference type="EMBL" id="SHJ57454.1"/>
    </source>
</evidence>
<dbReference type="Proteomes" id="UP000184474">
    <property type="component" value="Unassembled WGS sequence"/>
</dbReference>
<keyword evidence="3" id="KW-0731">Sigma factor</keyword>
<dbReference type="InterPro" id="IPR013325">
    <property type="entry name" value="RNA_pol_sigma_r2"/>
</dbReference>
<evidence type="ECO:0000256" key="3">
    <source>
        <dbReference type="ARBA" id="ARBA00023082"/>
    </source>
</evidence>
<dbReference type="NCBIfam" id="TIGR02937">
    <property type="entry name" value="sigma70-ECF"/>
    <property type="match status" value="1"/>
</dbReference>
<dbReference type="GO" id="GO:0006352">
    <property type="term" value="P:DNA-templated transcription initiation"/>
    <property type="evidence" value="ECO:0007669"/>
    <property type="project" value="InterPro"/>
</dbReference>
<dbReference type="Gene3D" id="1.10.10.10">
    <property type="entry name" value="Winged helix-like DNA-binding domain superfamily/Winged helix DNA-binding domain"/>
    <property type="match status" value="1"/>
</dbReference>
<evidence type="ECO:0000256" key="2">
    <source>
        <dbReference type="ARBA" id="ARBA00023015"/>
    </source>
</evidence>
<dbReference type="InterPro" id="IPR014284">
    <property type="entry name" value="RNA_pol_sigma-70_dom"/>
</dbReference>
<dbReference type="PANTHER" id="PTHR43133:SF46">
    <property type="entry name" value="RNA POLYMERASE SIGMA-70 FACTOR ECF SUBFAMILY"/>
    <property type="match status" value="1"/>
</dbReference>
<keyword evidence="4" id="KW-0804">Transcription</keyword>
<dbReference type="CDD" id="cd06171">
    <property type="entry name" value="Sigma70_r4"/>
    <property type="match status" value="1"/>
</dbReference>
<evidence type="ECO:0000256" key="1">
    <source>
        <dbReference type="ARBA" id="ARBA00010641"/>
    </source>
</evidence>
<proteinExistence type="inferred from homology"/>
<dbReference type="RefSeq" id="WP_073119197.1">
    <property type="nucleotide sequence ID" value="NZ_FRAA01000001.1"/>
</dbReference>